<organism evidence="1 2">
    <name type="scientific">Anabarilius grahami</name>
    <name type="common">Kanglang fish</name>
    <name type="synonym">Barilius grahami</name>
    <dbReference type="NCBI Taxonomy" id="495550"/>
    <lineage>
        <taxon>Eukaryota</taxon>
        <taxon>Metazoa</taxon>
        <taxon>Chordata</taxon>
        <taxon>Craniata</taxon>
        <taxon>Vertebrata</taxon>
        <taxon>Euteleostomi</taxon>
        <taxon>Actinopterygii</taxon>
        <taxon>Neopterygii</taxon>
        <taxon>Teleostei</taxon>
        <taxon>Ostariophysi</taxon>
        <taxon>Cypriniformes</taxon>
        <taxon>Xenocyprididae</taxon>
        <taxon>Xenocypridinae</taxon>
        <taxon>Xenocypridinae incertae sedis</taxon>
        <taxon>Anabarilius</taxon>
    </lineage>
</organism>
<sequence length="271" mass="30985">MQLSTLGHRGCPKGYGWCTPLRWLSTLHWQIYWLRSAEGVRVPWGLVPRQAREGHHCPKQPSEEDWIEAPGPCHFAGTEVSIATPRWSSSHKGEQDFKYFGLDKVFNPLIKDIKDIEVSGINLSDGTVYRGTLSAICGDSLGSHGIGGFVENFTKSVNFGDKIVNPSENEMCQLVLQLREKVELVCAQAVSTGQIAYLQVLIDEYLHTRWQSFYNHPLKPKHHYISHYSDLMFHFGPLICLWTLQFESKHSYFKQCARKSHNFQNLCRTTC</sequence>
<dbReference type="AlphaFoldDB" id="A0A3N0ZB15"/>
<protein>
    <submittedName>
        <fullName evidence="1">Uncharacterized protein</fullName>
    </submittedName>
</protein>
<dbReference type="OrthoDB" id="10044445at2759"/>
<dbReference type="PANTHER" id="PTHR31912:SF35">
    <property type="entry name" value="C2H2-TYPE DOMAIN-CONTAINING PROTEIN"/>
    <property type="match status" value="1"/>
</dbReference>
<name>A0A3N0ZB15_ANAGA</name>
<comment type="caution">
    <text evidence="1">The sequence shown here is derived from an EMBL/GenBank/DDBJ whole genome shotgun (WGS) entry which is preliminary data.</text>
</comment>
<evidence type="ECO:0000313" key="1">
    <source>
        <dbReference type="EMBL" id="ROL55619.1"/>
    </source>
</evidence>
<keyword evidence="2" id="KW-1185">Reference proteome</keyword>
<dbReference type="Proteomes" id="UP000281406">
    <property type="component" value="Unassembled WGS sequence"/>
</dbReference>
<proteinExistence type="predicted"/>
<gene>
    <name evidence="1" type="ORF">DPX16_23636</name>
</gene>
<dbReference type="PANTHER" id="PTHR31912">
    <property type="entry name" value="IP13529P"/>
    <property type="match status" value="1"/>
</dbReference>
<evidence type="ECO:0000313" key="2">
    <source>
        <dbReference type="Proteomes" id="UP000281406"/>
    </source>
</evidence>
<dbReference type="EMBL" id="RJVU01000082">
    <property type="protein sequence ID" value="ROL55619.1"/>
    <property type="molecule type" value="Genomic_DNA"/>
</dbReference>
<reference evidence="1 2" key="1">
    <citation type="submission" date="2018-10" db="EMBL/GenBank/DDBJ databases">
        <title>Genome assembly for a Yunnan-Guizhou Plateau 3E fish, Anabarilius grahami (Regan), and its evolutionary and genetic applications.</title>
        <authorList>
            <person name="Jiang W."/>
        </authorList>
    </citation>
    <scope>NUCLEOTIDE SEQUENCE [LARGE SCALE GENOMIC DNA]</scope>
    <source>
        <strain evidence="1">AG-KIZ</strain>
        <tissue evidence="1">Muscle</tissue>
    </source>
</reference>
<accession>A0A3N0ZB15</accession>